<dbReference type="SUPFAM" id="SSF53850">
    <property type="entry name" value="Periplasmic binding protein-like II"/>
    <property type="match status" value="1"/>
</dbReference>
<keyword evidence="2" id="KW-0805">Transcription regulation</keyword>
<keyword evidence="4" id="KW-0804">Transcription</keyword>
<keyword evidence="3" id="KW-0238">DNA-binding</keyword>
<gene>
    <name evidence="6" type="ORF">V6668_28465</name>
</gene>
<dbReference type="Gene3D" id="3.40.190.10">
    <property type="entry name" value="Periplasmic binding protein-like II"/>
    <property type="match status" value="2"/>
</dbReference>
<dbReference type="GO" id="GO:0003677">
    <property type="term" value="F:DNA binding"/>
    <property type="evidence" value="ECO:0007669"/>
    <property type="project" value="UniProtKB-KW"/>
</dbReference>
<accession>A0ABD8AS04</accession>
<dbReference type="InterPro" id="IPR005119">
    <property type="entry name" value="LysR_subst-bd"/>
</dbReference>
<evidence type="ECO:0000313" key="6">
    <source>
        <dbReference type="EMBL" id="WWP20310.1"/>
    </source>
</evidence>
<dbReference type="Pfam" id="PF00126">
    <property type="entry name" value="HTH_1"/>
    <property type="match status" value="1"/>
</dbReference>
<dbReference type="Proteomes" id="UP001364764">
    <property type="component" value="Chromosome"/>
</dbReference>
<dbReference type="PROSITE" id="PS50931">
    <property type="entry name" value="HTH_LYSR"/>
    <property type="match status" value="1"/>
</dbReference>
<dbReference type="InterPro" id="IPR000847">
    <property type="entry name" value="LysR_HTH_N"/>
</dbReference>
<dbReference type="AlphaFoldDB" id="A0ABD8AS04"/>
<sequence length="315" mass="36199">MNRLNASYFKSKYKRVKDMINSLEGRFFQAFIALLEEKSFSRAGERLGYVQSTVTTHIQQLEKICGQKLFHRFPRGVEPTEAGKVFSKYAYQYVHLSESLKESMNDMNQPCGTINIRLQESFFLTRMLPFVQEYTRNFPSVNLRVEQGAHQDILKSVLDYALDFGIVPQNPERHDILFYPIMEETIVFVASEDLVRKVESVGAQILNDEVFISNGTSCLYHTTAVDVLKNEGIVVKDALELSSLEMIKELVCCGKGFALVPKIAIKNELKMGRLKILPFTSKISFTHGLIVHKNRERSFTAESFQSELLKYFKEY</sequence>
<dbReference type="InterPro" id="IPR036388">
    <property type="entry name" value="WH-like_DNA-bd_sf"/>
</dbReference>
<dbReference type="Pfam" id="PF03466">
    <property type="entry name" value="LysR_substrate"/>
    <property type="match status" value="1"/>
</dbReference>
<evidence type="ECO:0000313" key="7">
    <source>
        <dbReference type="Proteomes" id="UP001364764"/>
    </source>
</evidence>
<name>A0ABD8AS04_PAEAM</name>
<evidence type="ECO:0000256" key="3">
    <source>
        <dbReference type="ARBA" id="ARBA00023125"/>
    </source>
</evidence>
<dbReference type="PANTHER" id="PTHR30126">
    <property type="entry name" value="HTH-TYPE TRANSCRIPTIONAL REGULATOR"/>
    <property type="match status" value="1"/>
</dbReference>
<dbReference type="Gene3D" id="1.10.10.10">
    <property type="entry name" value="Winged helix-like DNA-binding domain superfamily/Winged helix DNA-binding domain"/>
    <property type="match status" value="1"/>
</dbReference>
<proteinExistence type="inferred from homology"/>
<dbReference type="GeneID" id="93479492"/>
<dbReference type="PANTHER" id="PTHR30126:SF40">
    <property type="entry name" value="HTH-TYPE TRANSCRIPTIONAL REGULATOR GLTR"/>
    <property type="match status" value="1"/>
</dbReference>
<dbReference type="RefSeq" id="WP_338707249.1">
    <property type="nucleotide sequence ID" value="NZ_CP145892.1"/>
</dbReference>
<evidence type="ECO:0000256" key="4">
    <source>
        <dbReference type="ARBA" id="ARBA00023163"/>
    </source>
</evidence>
<dbReference type="InterPro" id="IPR036390">
    <property type="entry name" value="WH_DNA-bd_sf"/>
</dbReference>
<evidence type="ECO:0000256" key="1">
    <source>
        <dbReference type="ARBA" id="ARBA00009437"/>
    </source>
</evidence>
<dbReference type="CDD" id="cd05466">
    <property type="entry name" value="PBP2_LTTR_substrate"/>
    <property type="match status" value="1"/>
</dbReference>
<comment type="similarity">
    <text evidence="1">Belongs to the LysR transcriptional regulatory family.</text>
</comment>
<organism evidence="6 7">
    <name type="scientific">Paenibacillus amylolyticus</name>
    <dbReference type="NCBI Taxonomy" id="1451"/>
    <lineage>
        <taxon>Bacteria</taxon>
        <taxon>Bacillati</taxon>
        <taxon>Bacillota</taxon>
        <taxon>Bacilli</taxon>
        <taxon>Bacillales</taxon>
        <taxon>Paenibacillaceae</taxon>
        <taxon>Paenibacillus</taxon>
    </lineage>
</organism>
<dbReference type="EMBL" id="CP145892">
    <property type="protein sequence ID" value="WWP20310.1"/>
    <property type="molecule type" value="Genomic_DNA"/>
</dbReference>
<reference evidence="6 7" key="1">
    <citation type="submission" date="2024-02" db="EMBL/GenBank/DDBJ databases">
        <title>Complete sequences of two Paenibacillus sp. strains and one Lysinibacillus strain isolated from the environment on STAA medium highlight biotechnological potential.</title>
        <authorList>
            <person name="Attere S.A."/>
            <person name="Piche L.C."/>
            <person name="Intertaglia L."/>
            <person name="Lami R."/>
            <person name="Charette S.J."/>
            <person name="Vincent A.T."/>
        </authorList>
    </citation>
    <scope>NUCLEOTIDE SEQUENCE [LARGE SCALE GENOMIC DNA]</scope>
    <source>
        <strain evidence="6 7">Y5S-7</strain>
    </source>
</reference>
<protein>
    <submittedName>
        <fullName evidence="6">LysR family transcriptional regulator</fullName>
    </submittedName>
</protein>
<feature type="domain" description="HTH lysR-type" evidence="5">
    <location>
        <begin position="28"/>
        <end position="80"/>
    </location>
</feature>
<evidence type="ECO:0000256" key="2">
    <source>
        <dbReference type="ARBA" id="ARBA00023015"/>
    </source>
</evidence>
<dbReference type="SUPFAM" id="SSF46785">
    <property type="entry name" value="Winged helix' DNA-binding domain"/>
    <property type="match status" value="1"/>
</dbReference>
<evidence type="ECO:0000259" key="5">
    <source>
        <dbReference type="PROSITE" id="PS50931"/>
    </source>
</evidence>